<name>A0A7J5ZRV7_AMEME</name>
<feature type="compositionally biased region" description="Basic and acidic residues" evidence="1">
    <location>
        <begin position="121"/>
        <end position="130"/>
    </location>
</feature>
<feature type="compositionally biased region" description="Low complexity" evidence="1">
    <location>
        <begin position="170"/>
        <end position="181"/>
    </location>
</feature>
<feature type="compositionally biased region" description="Polar residues" evidence="1">
    <location>
        <begin position="136"/>
        <end position="145"/>
    </location>
</feature>
<comment type="caution">
    <text evidence="2">The sequence shown here is derived from an EMBL/GenBank/DDBJ whole genome shotgun (WGS) entry which is preliminary data.</text>
</comment>
<dbReference type="EMBL" id="JAAGNN010000024">
    <property type="protein sequence ID" value="KAF4073315.1"/>
    <property type="molecule type" value="Genomic_DNA"/>
</dbReference>
<protein>
    <submittedName>
        <fullName evidence="2">Uncharacterized protein</fullName>
    </submittedName>
</protein>
<dbReference type="Proteomes" id="UP000593565">
    <property type="component" value="Unassembled WGS sequence"/>
</dbReference>
<sequence length="348" mass="39796">MDHLKKQIPALQVVQTEAECDFIMVFCPVIRVHATDIKYALEKLNKISDTKPAVLVVLHHTFDPECVVPDSSRAVNRENTLTVDCLFHEDQGLLQCLKNRESCTRIINYIKHQMCRKKSVKEKMETDQHRVRAVPSHQNDCSALVSSHHHQNKEEDRPHKGQQKNADDANNQSSRSESTQEQENRRSKKKKTEAPTTKATLKYFLLLSGETVNTHEIFMRRLKMKNELQKVDTVDKCDFIVAFCPVASRAGTDIEAAVRKLNQQSADKPAILVVLHRTFDPECVVPDSNRAVKRGNTFTVDCLFHEDHGLLHCQKNEESLARIIAHIKPQISVKEKMDTDQHRVRAGE</sequence>
<dbReference type="PANTHER" id="PTHR34488:SF1">
    <property type="entry name" value="SI:CH211-245H14.1-RELATED"/>
    <property type="match status" value="1"/>
</dbReference>
<gene>
    <name evidence="2" type="ORF">AMELA_G00257430</name>
</gene>
<accession>A0A7J5ZRV7</accession>
<organism evidence="2 3">
    <name type="scientific">Ameiurus melas</name>
    <name type="common">Black bullhead</name>
    <name type="synonym">Silurus melas</name>
    <dbReference type="NCBI Taxonomy" id="219545"/>
    <lineage>
        <taxon>Eukaryota</taxon>
        <taxon>Metazoa</taxon>
        <taxon>Chordata</taxon>
        <taxon>Craniata</taxon>
        <taxon>Vertebrata</taxon>
        <taxon>Euteleostomi</taxon>
        <taxon>Actinopterygii</taxon>
        <taxon>Neopterygii</taxon>
        <taxon>Teleostei</taxon>
        <taxon>Ostariophysi</taxon>
        <taxon>Siluriformes</taxon>
        <taxon>Ictaluridae</taxon>
        <taxon>Ameiurus</taxon>
    </lineage>
</organism>
<evidence type="ECO:0000256" key="1">
    <source>
        <dbReference type="SAM" id="MobiDB-lite"/>
    </source>
</evidence>
<reference evidence="2 3" key="1">
    <citation type="submission" date="2020-02" db="EMBL/GenBank/DDBJ databases">
        <title>A chromosome-scale genome assembly of the black bullhead catfish (Ameiurus melas).</title>
        <authorList>
            <person name="Wen M."/>
            <person name="Zham M."/>
            <person name="Cabau C."/>
            <person name="Klopp C."/>
            <person name="Donnadieu C."/>
            <person name="Roques C."/>
            <person name="Bouchez O."/>
            <person name="Lampietro C."/>
            <person name="Jouanno E."/>
            <person name="Herpin A."/>
            <person name="Louis A."/>
            <person name="Berthelot C."/>
            <person name="Parey E."/>
            <person name="Roest-Crollius H."/>
            <person name="Braasch I."/>
            <person name="Postlethwait J."/>
            <person name="Robinson-Rechavi M."/>
            <person name="Echchiki A."/>
            <person name="Begum T."/>
            <person name="Montfort J."/>
            <person name="Schartl M."/>
            <person name="Bobe J."/>
            <person name="Guiguen Y."/>
        </authorList>
    </citation>
    <scope>NUCLEOTIDE SEQUENCE [LARGE SCALE GENOMIC DNA]</scope>
    <source>
        <strain evidence="2">M_S1</strain>
        <tissue evidence="2">Blood</tissue>
    </source>
</reference>
<dbReference type="AlphaFoldDB" id="A0A7J5ZRV7"/>
<evidence type="ECO:0000313" key="2">
    <source>
        <dbReference type="EMBL" id="KAF4073315.1"/>
    </source>
</evidence>
<keyword evidence="3" id="KW-1185">Reference proteome</keyword>
<evidence type="ECO:0000313" key="3">
    <source>
        <dbReference type="Proteomes" id="UP000593565"/>
    </source>
</evidence>
<feature type="region of interest" description="Disordered" evidence="1">
    <location>
        <begin position="121"/>
        <end position="195"/>
    </location>
</feature>
<dbReference type="PANTHER" id="PTHR34488">
    <property type="entry name" value="SI:CH211-245H14.1-RELATED"/>
    <property type="match status" value="1"/>
</dbReference>
<proteinExistence type="predicted"/>